<dbReference type="RefSeq" id="WP_145289392.1">
    <property type="nucleotide sequence ID" value="NZ_CP036291.1"/>
</dbReference>
<dbReference type="Proteomes" id="UP000317429">
    <property type="component" value="Chromosome"/>
</dbReference>
<dbReference type="EMBL" id="CP036291">
    <property type="protein sequence ID" value="QDU90592.1"/>
    <property type="molecule type" value="Genomic_DNA"/>
</dbReference>
<sequence>MKLRIKDNSLRVRLDRKDLAELLAGGQIESRLAFGPTPAQQFTYAVELTQDTAGAPRADYRDGRIVVSIGDAAARAWSDGDQVGFEVQQPTEAGTVRLLVEKDFSCIERPADQAEDDAWAFPNPATHHSQAQ</sequence>
<reference evidence="1 2" key="1">
    <citation type="submission" date="2019-02" db="EMBL/GenBank/DDBJ databases">
        <title>Deep-cultivation of Planctomycetes and their phenomic and genomic characterization uncovers novel biology.</title>
        <authorList>
            <person name="Wiegand S."/>
            <person name="Jogler M."/>
            <person name="Boedeker C."/>
            <person name="Pinto D."/>
            <person name="Vollmers J."/>
            <person name="Rivas-Marin E."/>
            <person name="Kohn T."/>
            <person name="Peeters S.H."/>
            <person name="Heuer A."/>
            <person name="Rast P."/>
            <person name="Oberbeckmann S."/>
            <person name="Bunk B."/>
            <person name="Jeske O."/>
            <person name="Meyerdierks A."/>
            <person name="Storesund J.E."/>
            <person name="Kallscheuer N."/>
            <person name="Luecker S."/>
            <person name="Lage O.M."/>
            <person name="Pohl T."/>
            <person name="Merkel B.J."/>
            <person name="Hornburger P."/>
            <person name="Mueller R.-W."/>
            <person name="Bruemmer F."/>
            <person name="Labrenz M."/>
            <person name="Spormann A.M."/>
            <person name="Op den Camp H."/>
            <person name="Overmann J."/>
            <person name="Amann R."/>
            <person name="Jetten M.S.M."/>
            <person name="Mascher T."/>
            <person name="Medema M.H."/>
            <person name="Devos D.P."/>
            <person name="Kaster A.-K."/>
            <person name="Ovreas L."/>
            <person name="Rohde M."/>
            <person name="Galperin M.Y."/>
            <person name="Jogler C."/>
        </authorList>
    </citation>
    <scope>NUCLEOTIDE SEQUENCE [LARGE SCALE GENOMIC DNA]</scope>
    <source>
        <strain evidence="1 2">Pla175</strain>
    </source>
</reference>
<keyword evidence="2" id="KW-1185">Reference proteome</keyword>
<proteinExistence type="predicted"/>
<dbReference type="AlphaFoldDB" id="A0A518DGM8"/>
<dbReference type="KEGG" id="pnd:Pla175_39990"/>
<dbReference type="InterPro" id="IPR053825">
    <property type="entry name" value="DUF7009"/>
</dbReference>
<accession>A0A518DGM8</accession>
<name>A0A518DGM8_9BACT</name>
<organism evidence="1 2">
    <name type="scientific">Pirellulimonas nuda</name>
    <dbReference type="NCBI Taxonomy" id="2528009"/>
    <lineage>
        <taxon>Bacteria</taxon>
        <taxon>Pseudomonadati</taxon>
        <taxon>Planctomycetota</taxon>
        <taxon>Planctomycetia</taxon>
        <taxon>Pirellulales</taxon>
        <taxon>Lacipirellulaceae</taxon>
        <taxon>Pirellulimonas</taxon>
    </lineage>
</organism>
<evidence type="ECO:0000313" key="2">
    <source>
        <dbReference type="Proteomes" id="UP000317429"/>
    </source>
</evidence>
<dbReference type="OrthoDB" id="7060517at2"/>
<gene>
    <name evidence="1" type="ORF">Pla175_39990</name>
</gene>
<dbReference type="Pfam" id="PF22668">
    <property type="entry name" value="DUF7009"/>
    <property type="match status" value="1"/>
</dbReference>
<evidence type="ECO:0000313" key="1">
    <source>
        <dbReference type="EMBL" id="QDU90592.1"/>
    </source>
</evidence>
<protein>
    <submittedName>
        <fullName evidence="1">Uncharacterized protein</fullName>
    </submittedName>
</protein>